<reference evidence="2" key="1">
    <citation type="submission" date="2017-08" db="EMBL/GenBank/DDBJ databases">
        <authorList>
            <person name="Polle J.E."/>
            <person name="Barry K."/>
            <person name="Cushman J."/>
            <person name="Schmutz J."/>
            <person name="Tran D."/>
            <person name="Hathwaick L.T."/>
            <person name="Yim W.C."/>
            <person name="Jenkins J."/>
            <person name="Mckie-Krisberg Z.M."/>
            <person name="Prochnik S."/>
            <person name="Lindquist E."/>
            <person name="Dockter R.B."/>
            <person name="Adam C."/>
            <person name="Molina H."/>
            <person name="Bunkerborg J."/>
            <person name="Jin E."/>
            <person name="Buchheim M."/>
            <person name="Magnuson J."/>
        </authorList>
    </citation>
    <scope>NUCLEOTIDE SEQUENCE</scope>
    <source>
        <strain evidence="2">CCAP 19/18</strain>
    </source>
</reference>
<gene>
    <name evidence="2" type="ORF">DUNSADRAFT_10737</name>
</gene>
<dbReference type="Proteomes" id="UP000815325">
    <property type="component" value="Unassembled WGS sequence"/>
</dbReference>
<comment type="caution">
    <text evidence="2">The sequence shown here is derived from an EMBL/GenBank/DDBJ whole genome shotgun (WGS) entry which is preliminary data.</text>
</comment>
<dbReference type="EMBL" id="MU069832">
    <property type="protein sequence ID" value="KAF5833073.1"/>
    <property type="molecule type" value="Genomic_DNA"/>
</dbReference>
<feature type="compositionally biased region" description="Basic and acidic residues" evidence="1">
    <location>
        <begin position="1"/>
        <end position="11"/>
    </location>
</feature>
<organism evidence="2 3">
    <name type="scientific">Dunaliella salina</name>
    <name type="common">Green alga</name>
    <name type="synonym">Protococcus salinus</name>
    <dbReference type="NCBI Taxonomy" id="3046"/>
    <lineage>
        <taxon>Eukaryota</taxon>
        <taxon>Viridiplantae</taxon>
        <taxon>Chlorophyta</taxon>
        <taxon>core chlorophytes</taxon>
        <taxon>Chlorophyceae</taxon>
        <taxon>CS clade</taxon>
        <taxon>Chlamydomonadales</taxon>
        <taxon>Dunaliellaceae</taxon>
        <taxon>Dunaliella</taxon>
    </lineage>
</organism>
<evidence type="ECO:0008006" key="4">
    <source>
        <dbReference type="Google" id="ProtNLM"/>
    </source>
</evidence>
<feature type="region of interest" description="Disordered" evidence="1">
    <location>
        <begin position="1"/>
        <end position="106"/>
    </location>
</feature>
<protein>
    <recommendedName>
        <fullName evidence="4">Encoded protein</fullName>
    </recommendedName>
</protein>
<evidence type="ECO:0000313" key="3">
    <source>
        <dbReference type="Proteomes" id="UP000815325"/>
    </source>
</evidence>
<sequence length="106" mass="10986">MDKGQPLKEGPDIASGPPSAEVAEKPPTFPVPGKNPAPSADSEAAVKATEAQAYKGERLDISPGPMTSELGRPSHVDKYTSALSGAAGYGKSDPNVTERGQEPYIH</sequence>
<proteinExistence type="predicted"/>
<keyword evidence="3" id="KW-1185">Reference proteome</keyword>
<evidence type="ECO:0000256" key="1">
    <source>
        <dbReference type="SAM" id="MobiDB-lite"/>
    </source>
</evidence>
<evidence type="ECO:0000313" key="2">
    <source>
        <dbReference type="EMBL" id="KAF5833073.1"/>
    </source>
</evidence>
<name>A0ABQ7GEP2_DUNSA</name>
<accession>A0ABQ7GEP2</accession>